<gene>
    <name evidence="2" type="ORF">US91_C0004G0096</name>
</gene>
<accession>A0A0G0N0K5</accession>
<keyword evidence="1" id="KW-1133">Transmembrane helix</keyword>
<dbReference type="Proteomes" id="UP000034022">
    <property type="component" value="Unassembled WGS sequence"/>
</dbReference>
<keyword evidence="1" id="KW-0472">Membrane</keyword>
<sequence length="672" mass="76625">MFHRSRSKNVDFAKLYEYVEHAYGEIPIVKKRRKNRLIFNILKYASFALIGLFVLVLLFLGINFINLKMSYQEAINGKTNIEYAIALLKEKKYVEAKDFSTLARENFDRSLEGLGKIQNNFIVKNFSFASSQLDDLENLLSAARVVSEAAVSASRLVASFENIISGQENFAALSTEQKRNFLKTLHDSEPELIAIRDDFNTAYDNINNIKNSVLLSPIKGRLVAVKEQMDVVRQFLDKAIPLVKLTPGIFGYPEKSAYLFLLQNSTELRPTGGFIGTYGIFEFADGDIIRHDTHDIYHMDMPVKDKLKIPPPAELKKYLGIDNWYMRDSNWSPHWPTAAEKAEWFFYEENKLLPAKNQINNFSGKFDGVIGITPELIQDVLKIIGPIEIEGVVYNSENFVNLLEYRVEKGYVELGVSSWQRKEVIGVIMNEMKNRLFSLDPASLYGVSNVFMDNLVKKNILISLHDKELSAIIKNQGWGGEVKESAGDYLFVVDANMAAYKTDAVVSRNIMYRLDQDVNGLFADLRINYKHNGEGFDWKTTRYRSYMRVYVPENSQLISSEGFGEGKIEVYKELGKTVFGGFISIEPGKIGNIRIKYKLPDTLAEKAKNSAYELLVQRQPGNNTESLSVDLKFTKNIASYSPIGFFANRMDNRIIWESGLVADQEYNILFDY</sequence>
<evidence type="ECO:0000313" key="3">
    <source>
        <dbReference type="Proteomes" id="UP000034022"/>
    </source>
</evidence>
<evidence type="ECO:0000256" key="1">
    <source>
        <dbReference type="SAM" id="Phobius"/>
    </source>
</evidence>
<comment type="caution">
    <text evidence="2">The sequence shown here is derived from an EMBL/GenBank/DDBJ whole genome shotgun (WGS) entry which is preliminary data.</text>
</comment>
<protein>
    <recommendedName>
        <fullName evidence="4">DUF4012 domain-containing protein</fullName>
    </recommendedName>
</protein>
<proteinExistence type="predicted"/>
<feature type="transmembrane region" description="Helical" evidence="1">
    <location>
        <begin position="41"/>
        <end position="65"/>
    </location>
</feature>
<dbReference type="Pfam" id="PF13196">
    <property type="entry name" value="DUF4012"/>
    <property type="match status" value="1"/>
</dbReference>
<organism evidence="2 3">
    <name type="scientific">Candidatus Falkowbacteria bacterium GW2011_GWE1_38_31</name>
    <dbReference type="NCBI Taxonomy" id="1618638"/>
    <lineage>
        <taxon>Bacteria</taxon>
        <taxon>Candidatus Falkowiibacteriota</taxon>
    </lineage>
</organism>
<keyword evidence="1" id="KW-0812">Transmembrane</keyword>
<dbReference type="InterPro" id="IPR025101">
    <property type="entry name" value="DUF4012"/>
</dbReference>
<dbReference type="EMBL" id="LBUU01000004">
    <property type="protein sequence ID" value="KKQ70611.1"/>
    <property type="molecule type" value="Genomic_DNA"/>
</dbReference>
<dbReference type="AlphaFoldDB" id="A0A0G0N0K5"/>
<evidence type="ECO:0000313" key="2">
    <source>
        <dbReference type="EMBL" id="KKQ70611.1"/>
    </source>
</evidence>
<name>A0A0G0N0K5_9BACT</name>
<evidence type="ECO:0008006" key="4">
    <source>
        <dbReference type="Google" id="ProtNLM"/>
    </source>
</evidence>
<reference evidence="2" key="1">
    <citation type="journal article" date="2015" name="Nature">
        <title>rRNA introns, odd ribosomes, and small enigmatic genomes across a large radiation of phyla.</title>
        <authorList>
            <person name="Brown C.T."/>
            <person name="Hug L.A."/>
            <person name="Thomas B.C."/>
            <person name="Sharon I."/>
            <person name="Castelle C.J."/>
            <person name="Singh A."/>
            <person name="Wilkins M.J."/>
            <person name="Williams K.H."/>
            <person name="Banfield J.F."/>
        </authorList>
    </citation>
    <scope>NUCLEOTIDE SEQUENCE [LARGE SCALE GENOMIC DNA]</scope>
</reference>